<name>A0A8D8RVT4_9HEMI</name>
<accession>A0A8D8RVT4</accession>
<organism evidence="1">
    <name type="scientific">Cacopsylla melanoneura</name>
    <dbReference type="NCBI Taxonomy" id="428564"/>
    <lineage>
        <taxon>Eukaryota</taxon>
        <taxon>Metazoa</taxon>
        <taxon>Ecdysozoa</taxon>
        <taxon>Arthropoda</taxon>
        <taxon>Hexapoda</taxon>
        <taxon>Insecta</taxon>
        <taxon>Pterygota</taxon>
        <taxon>Neoptera</taxon>
        <taxon>Paraneoptera</taxon>
        <taxon>Hemiptera</taxon>
        <taxon>Sternorrhyncha</taxon>
        <taxon>Psylloidea</taxon>
        <taxon>Psyllidae</taxon>
        <taxon>Psyllinae</taxon>
        <taxon>Cacopsylla</taxon>
    </lineage>
</organism>
<proteinExistence type="predicted"/>
<dbReference type="EMBL" id="HBUF01187614">
    <property type="protein sequence ID" value="CAG6657226.1"/>
    <property type="molecule type" value="Transcribed_RNA"/>
</dbReference>
<reference evidence="1" key="1">
    <citation type="submission" date="2021-05" db="EMBL/GenBank/DDBJ databases">
        <authorList>
            <person name="Alioto T."/>
            <person name="Alioto T."/>
            <person name="Gomez Garrido J."/>
        </authorList>
    </citation>
    <scope>NUCLEOTIDE SEQUENCE</scope>
</reference>
<dbReference type="AlphaFoldDB" id="A0A8D8RVT4"/>
<evidence type="ECO:0000313" key="1">
    <source>
        <dbReference type="EMBL" id="CAG6657226.1"/>
    </source>
</evidence>
<protein>
    <submittedName>
        <fullName evidence="1">Uncharacterized protein</fullName>
    </submittedName>
</protein>
<sequence length="115" mass="12966">MVYIPEFCSIFQDEALFRPGLEEFIQGLQPQSSVVLSKKEALFRPGLEEFIQSISESNNPEFCGIITIIQDEALLYIIILYLCKSSSSELRLPDESYNQFETAVLVYSGGDSPET</sequence>